<dbReference type="RefSeq" id="WP_191768061.1">
    <property type="nucleotide sequence ID" value="NZ_JACSQS010000001.1"/>
</dbReference>
<reference evidence="3 4" key="1">
    <citation type="submission" date="2020-08" db="EMBL/GenBank/DDBJ databases">
        <title>A Genomic Blueprint of the Chicken Gut Microbiome.</title>
        <authorList>
            <person name="Gilroy R."/>
            <person name="Ravi A."/>
            <person name="Getino M."/>
            <person name="Pursley I."/>
            <person name="Horton D.L."/>
            <person name="Alikhan N.-F."/>
            <person name="Baker D."/>
            <person name="Gharbi K."/>
            <person name="Hall N."/>
            <person name="Watson M."/>
            <person name="Adriaenssens E.M."/>
            <person name="Foster-Nyarko E."/>
            <person name="Jarju S."/>
            <person name="Secka A."/>
            <person name="Antonio M."/>
            <person name="Oren A."/>
            <person name="Chaudhuri R."/>
            <person name="La Ragione R.M."/>
            <person name="Hildebrand F."/>
            <person name="Pallen M.J."/>
        </authorList>
    </citation>
    <scope>NUCLEOTIDE SEQUENCE [LARGE SCALE GENOMIC DNA]</scope>
    <source>
        <strain evidence="3 4">Sa5BUN4</strain>
    </source>
</reference>
<dbReference type="AlphaFoldDB" id="A0A8X8K154"/>
<dbReference type="InterPro" id="IPR000326">
    <property type="entry name" value="PAP2/HPO"/>
</dbReference>
<evidence type="ECO:0000259" key="2">
    <source>
        <dbReference type="Pfam" id="PF01569"/>
    </source>
</evidence>
<feature type="transmembrane region" description="Helical" evidence="1">
    <location>
        <begin position="31"/>
        <end position="50"/>
    </location>
</feature>
<feature type="transmembrane region" description="Helical" evidence="1">
    <location>
        <begin position="57"/>
        <end position="74"/>
    </location>
</feature>
<proteinExistence type="predicted"/>
<keyword evidence="4" id="KW-1185">Reference proteome</keyword>
<gene>
    <name evidence="3" type="ORF">H9654_00205</name>
</gene>
<name>A0A8X8K154_9GAMM</name>
<dbReference type="EMBL" id="JACSQS010000001">
    <property type="protein sequence ID" value="MBD7952615.1"/>
    <property type="molecule type" value="Genomic_DNA"/>
</dbReference>
<keyword evidence="1" id="KW-0472">Membrane</keyword>
<keyword evidence="1" id="KW-1133">Transmembrane helix</keyword>
<feature type="domain" description="Phosphatidic acid phosphatase type 2/haloperoxidase" evidence="2">
    <location>
        <begin position="28"/>
        <end position="100"/>
    </location>
</feature>
<dbReference type="SUPFAM" id="SSF48317">
    <property type="entry name" value="Acid phosphatase/Vanadium-dependent haloperoxidase"/>
    <property type="match status" value="1"/>
</dbReference>
<dbReference type="Proteomes" id="UP000636938">
    <property type="component" value="Unassembled WGS sequence"/>
</dbReference>
<sequence length="169" mass="17578">MLCIIGAIVLASKLAFLGWGIGSARLDFTGVSGHAAMSAAIWPVLLAVCLPRRGACWASAGGLLLAAAIAYSRLPLNAHSWSEVTSGWLLGSLAAAWTLRRLDPTALASPGWLAAALFAGAFMPAVFPQATTHEAVVRLATALSGAKKAYARSALHEKSVTLQRKMLTP</sequence>
<evidence type="ECO:0000313" key="3">
    <source>
        <dbReference type="EMBL" id="MBD7952615.1"/>
    </source>
</evidence>
<organism evidence="3 4">
    <name type="scientific">Stenotrophomonas lacuserhaii</name>
    <dbReference type="NCBI Taxonomy" id="2760084"/>
    <lineage>
        <taxon>Bacteria</taxon>
        <taxon>Pseudomonadati</taxon>
        <taxon>Pseudomonadota</taxon>
        <taxon>Gammaproteobacteria</taxon>
        <taxon>Lysobacterales</taxon>
        <taxon>Lysobacteraceae</taxon>
        <taxon>Stenotrophomonas</taxon>
    </lineage>
</organism>
<dbReference type="Pfam" id="PF01569">
    <property type="entry name" value="PAP2"/>
    <property type="match status" value="1"/>
</dbReference>
<feature type="transmembrane region" description="Helical" evidence="1">
    <location>
        <begin position="106"/>
        <end position="127"/>
    </location>
</feature>
<evidence type="ECO:0000313" key="4">
    <source>
        <dbReference type="Proteomes" id="UP000636938"/>
    </source>
</evidence>
<evidence type="ECO:0000256" key="1">
    <source>
        <dbReference type="SAM" id="Phobius"/>
    </source>
</evidence>
<dbReference type="CDD" id="cd01610">
    <property type="entry name" value="PAP2_like"/>
    <property type="match status" value="1"/>
</dbReference>
<accession>A0A8X8K154</accession>
<keyword evidence="1" id="KW-0812">Transmembrane</keyword>
<protein>
    <submittedName>
        <fullName evidence="3">Phosphatase PAP2 family protein</fullName>
    </submittedName>
</protein>
<dbReference type="InterPro" id="IPR036938">
    <property type="entry name" value="PAP2/HPO_sf"/>
</dbReference>
<comment type="caution">
    <text evidence="3">The sequence shown here is derived from an EMBL/GenBank/DDBJ whole genome shotgun (WGS) entry which is preliminary data.</text>
</comment>
<dbReference type="Gene3D" id="1.20.144.10">
    <property type="entry name" value="Phosphatidic acid phosphatase type 2/haloperoxidase"/>
    <property type="match status" value="1"/>
</dbReference>